<evidence type="ECO:0000313" key="12">
    <source>
        <dbReference type="Proteomes" id="UP001597079"/>
    </source>
</evidence>
<dbReference type="InterPro" id="IPR011129">
    <property type="entry name" value="CSD"/>
</dbReference>
<dbReference type="Pfam" id="PF00575">
    <property type="entry name" value="S1"/>
    <property type="match status" value="1"/>
</dbReference>
<evidence type="ECO:0000256" key="3">
    <source>
        <dbReference type="ARBA" id="ARBA00022490"/>
    </source>
</evidence>
<feature type="domain" description="S1 motif" evidence="10">
    <location>
        <begin position="625"/>
        <end position="705"/>
    </location>
</feature>
<dbReference type="InterPro" id="IPR050180">
    <property type="entry name" value="RNR_Ribonuclease"/>
</dbReference>
<feature type="compositionally biased region" description="Basic and acidic residues" evidence="9">
    <location>
        <begin position="865"/>
        <end position="913"/>
    </location>
</feature>
<dbReference type="Pfam" id="PF17876">
    <property type="entry name" value="CSD2"/>
    <property type="match status" value="1"/>
</dbReference>
<keyword evidence="5 8" id="KW-0378">Hydrolase</keyword>
<dbReference type="Proteomes" id="UP001597079">
    <property type="component" value="Unassembled WGS sequence"/>
</dbReference>
<comment type="catalytic activity">
    <reaction evidence="1 8">
        <text>Exonucleolytic cleavage in the 3'- to 5'-direction to yield nucleoside 5'-phosphates.</text>
        <dbReference type="EC" id="3.1.13.1"/>
    </reaction>
</comment>
<feature type="compositionally biased region" description="Gly residues" evidence="9">
    <location>
        <begin position="758"/>
        <end position="767"/>
    </location>
</feature>
<dbReference type="EMBL" id="JBHUCX010000075">
    <property type="protein sequence ID" value="MFD1676736.1"/>
    <property type="molecule type" value="Genomic_DNA"/>
</dbReference>
<dbReference type="NCBIfam" id="TIGR02063">
    <property type="entry name" value="RNase_R"/>
    <property type="match status" value="1"/>
</dbReference>
<feature type="compositionally biased region" description="Basic and acidic residues" evidence="9">
    <location>
        <begin position="829"/>
        <end position="838"/>
    </location>
</feature>
<dbReference type="Pfam" id="PF08206">
    <property type="entry name" value="OB_RNB"/>
    <property type="match status" value="1"/>
</dbReference>
<gene>
    <name evidence="8 11" type="primary">rnr</name>
    <name evidence="11" type="ORF">ACFSB2_18855</name>
</gene>
<dbReference type="Gene3D" id="2.40.50.140">
    <property type="entry name" value="Nucleic acid-binding proteins"/>
    <property type="match status" value="2"/>
</dbReference>
<evidence type="ECO:0000256" key="2">
    <source>
        <dbReference type="ARBA" id="ARBA00004496"/>
    </source>
</evidence>
<dbReference type="HAMAP" id="MF_01895">
    <property type="entry name" value="RNase_R"/>
    <property type="match status" value="1"/>
</dbReference>
<dbReference type="EC" id="3.1.13.1" evidence="8"/>
<feature type="compositionally biased region" description="Basic and acidic residues" evidence="9">
    <location>
        <begin position="948"/>
        <end position="1012"/>
    </location>
</feature>
<organism evidence="11 12">
    <name type="scientific">Alicyclobacillus fodiniaquatilis</name>
    <dbReference type="NCBI Taxonomy" id="1661150"/>
    <lineage>
        <taxon>Bacteria</taxon>
        <taxon>Bacillati</taxon>
        <taxon>Bacillota</taxon>
        <taxon>Bacilli</taxon>
        <taxon>Bacillales</taxon>
        <taxon>Alicyclobacillaceae</taxon>
        <taxon>Alicyclobacillus</taxon>
    </lineage>
</organism>
<name>A0ABW4JK13_9BACL</name>
<dbReference type="SMART" id="SM00357">
    <property type="entry name" value="CSP"/>
    <property type="match status" value="2"/>
</dbReference>
<dbReference type="Pfam" id="PF00773">
    <property type="entry name" value="RNB"/>
    <property type="match status" value="1"/>
</dbReference>
<comment type="similarity">
    <text evidence="8">Belongs to the RNR ribonuclease family. RNase R subfamily.</text>
</comment>
<dbReference type="RefSeq" id="WP_377944645.1">
    <property type="nucleotide sequence ID" value="NZ_JBHUCX010000075.1"/>
</dbReference>
<evidence type="ECO:0000259" key="10">
    <source>
        <dbReference type="PROSITE" id="PS50126"/>
    </source>
</evidence>
<dbReference type="CDD" id="cd04471">
    <property type="entry name" value="S1_RNase_R"/>
    <property type="match status" value="1"/>
</dbReference>
<feature type="compositionally biased region" description="Basic and acidic residues" evidence="9">
    <location>
        <begin position="921"/>
        <end position="940"/>
    </location>
</feature>
<dbReference type="PANTHER" id="PTHR23355:SF9">
    <property type="entry name" value="DIS3-LIKE EXONUCLEASE 2"/>
    <property type="match status" value="1"/>
</dbReference>
<dbReference type="InterPro" id="IPR012340">
    <property type="entry name" value="NA-bd_OB-fold"/>
</dbReference>
<evidence type="ECO:0000256" key="6">
    <source>
        <dbReference type="ARBA" id="ARBA00022839"/>
    </source>
</evidence>
<evidence type="ECO:0000256" key="9">
    <source>
        <dbReference type="SAM" id="MobiDB-lite"/>
    </source>
</evidence>
<dbReference type="InterPro" id="IPR022966">
    <property type="entry name" value="RNase_II/R_CS"/>
</dbReference>
<dbReference type="SMART" id="SM00955">
    <property type="entry name" value="RNB"/>
    <property type="match status" value="1"/>
</dbReference>
<evidence type="ECO:0000256" key="4">
    <source>
        <dbReference type="ARBA" id="ARBA00022722"/>
    </source>
</evidence>
<keyword evidence="7 8" id="KW-0694">RNA-binding</keyword>
<evidence type="ECO:0000256" key="5">
    <source>
        <dbReference type="ARBA" id="ARBA00022801"/>
    </source>
</evidence>
<dbReference type="InterPro" id="IPR011805">
    <property type="entry name" value="RNase_R"/>
</dbReference>
<comment type="subcellular location">
    <subcellularLocation>
        <location evidence="2 8">Cytoplasm</location>
    </subcellularLocation>
</comment>
<dbReference type="SMART" id="SM00316">
    <property type="entry name" value="S1"/>
    <property type="match status" value="1"/>
</dbReference>
<evidence type="ECO:0000256" key="7">
    <source>
        <dbReference type="ARBA" id="ARBA00022884"/>
    </source>
</evidence>
<reference evidence="12" key="1">
    <citation type="journal article" date="2019" name="Int. J. Syst. Evol. Microbiol.">
        <title>The Global Catalogue of Microorganisms (GCM) 10K type strain sequencing project: providing services to taxonomists for standard genome sequencing and annotation.</title>
        <authorList>
            <consortium name="The Broad Institute Genomics Platform"/>
            <consortium name="The Broad Institute Genome Sequencing Center for Infectious Disease"/>
            <person name="Wu L."/>
            <person name="Ma J."/>
        </authorList>
    </citation>
    <scope>NUCLEOTIDE SEQUENCE [LARGE SCALE GENOMIC DNA]</scope>
    <source>
        <strain evidence="12">CGMCC 1.12286</strain>
    </source>
</reference>
<evidence type="ECO:0000256" key="8">
    <source>
        <dbReference type="HAMAP-Rule" id="MF_01895"/>
    </source>
</evidence>
<keyword evidence="12" id="KW-1185">Reference proteome</keyword>
<comment type="caution">
    <text evidence="11">The sequence shown here is derived from an EMBL/GenBank/DDBJ whole genome shotgun (WGS) entry which is preliminary data.</text>
</comment>
<comment type="function">
    <text evidence="8">3'-5' exoribonuclease that releases 5'-nucleoside monophosphates and is involved in maturation of structured RNAs.</text>
</comment>
<proteinExistence type="inferred from homology"/>
<keyword evidence="3 8" id="KW-0963">Cytoplasm</keyword>
<dbReference type="InterPro" id="IPR003029">
    <property type="entry name" value="S1_domain"/>
</dbReference>
<keyword evidence="6 8" id="KW-0269">Exonuclease</keyword>
<feature type="region of interest" description="Disordered" evidence="9">
    <location>
        <begin position="725"/>
        <end position="1059"/>
    </location>
</feature>
<dbReference type="PROSITE" id="PS50126">
    <property type="entry name" value="S1"/>
    <property type="match status" value="1"/>
</dbReference>
<evidence type="ECO:0000313" key="11">
    <source>
        <dbReference type="EMBL" id="MFD1676736.1"/>
    </source>
</evidence>
<feature type="compositionally biased region" description="Basic and acidic residues" evidence="9">
    <location>
        <begin position="728"/>
        <end position="743"/>
    </location>
</feature>
<dbReference type="InterPro" id="IPR004476">
    <property type="entry name" value="RNase_II/RNase_R"/>
</dbReference>
<keyword evidence="4 8" id="KW-0540">Nuclease</keyword>
<dbReference type="PROSITE" id="PS01175">
    <property type="entry name" value="RIBONUCLEASE_II"/>
    <property type="match status" value="1"/>
</dbReference>
<dbReference type="PANTHER" id="PTHR23355">
    <property type="entry name" value="RIBONUCLEASE"/>
    <property type="match status" value="1"/>
</dbReference>
<evidence type="ECO:0000256" key="1">
    <source>
        <dbReference type="ARBA" id="ARBA00001849"/>
    </source>
</evidence>
<feature type="compositionally biased region" description="Basic and acidic residues" evidence="9">
    <location>
        <begin position="796"/>
        <end position="821"/>
    </location>
</feature>
<protein>
    <recommendedName>
        <fullName evidence="8">Ribonuclease R</fullName>
        <shortName evidence="8">RNase R</shortName>
        <ecNumber evidence="8">3.1.13.1</ecNumber>
    </recommendedName>
</protein>
<dbReference type="InterPro" id="IPR013223">
    <property type="entry name" value="RNase_B_OB_dom"/>
</dbReference>
<dbReference type="SUPFAM" id="SSF50249">
    <property type="entry name" value="Nucleic acid-binding proteins"/>
    <property type="match status" value="3"/>
</dbReference>
<dbReference type="NCBIfam" id="TIGR00358">
    <property type="entry name" value="3_prime_RNase"/>
    <property type="match status" value="1"/>
</dbReference>
<accession>A0ABW4JK13</accession>
<dbReference type="InterPro" id="IPR001900">
    <property type="entry name" value="RNase_II/R"/>
</dbReference>
<sequence>MQREDILDYMESDIYKPLTVQEFSEVFDLTSADDFRDLVKLLNQLEDEGVIIRSQTNRYALPEAMNLVVGKLQMKARGYGFVISEQTGESDVYIPSHEMNGAMSGDKVMARVEGQGKGGPHREGVIVRVVERANEHIVGKITIYEHHAFVDPIDKRFQEDIFIPSAEIHEAHDGYIVVVELTSFPSETHGPVGKVVEVLGHPDEPGIDILSVIRKYALPETFPEKVLQAAEAIPIEIDPAEIAVRRDLREEVIVTIDGEDAKDLDDAVHVKELENGNMLLGVHIADVGYYVKQGGTLDKEAFRRGTSVYLVDRVIPMLPQRLSNNICSLNPRVDRLALSCEMEIDDQGVVVKHDIFPSIIKTTARMTYNNVRKILVDHDESLRAEYAPLVPMFERMEQLALILREKRMRRGAVDFDFEEVKIVVDELGTPLDIVPRQRSIAEKLIEEFMLAANETVAEHFHWLGVPFVYRVHEEPEADKMLDLNVFLHNFGYHLKGVGGRSVHPRALQAVLQEVEGKREARMISTVMLRSMQQAKYRPDCSGHFGLAAEYYTHFTSPIRRYPDLTIHRIMREVLTGGMSDEREASLREFVEEASRQSSERERLAQDAEREVDQLKMVEYMQSHIGGEFDGMISSVTQFGLFIQLENGVEGLIHISTLADDYYAFNDRQMALIGEHTRRVFRLGDPVRIEVLRTSKEDLQIDFALVAHYREGTYIGGSGSEAIVYDEDLSPKERRRRMEERKETASPASQRGNSASYRGGRGAGGRVEGGFSRDGVRRDAEPPVQDMPYDEWDEDFPDPREAREQDTAEREAEHGGRRDRNGRGSSGRGDWQERSRGDRGAGFSRGGRTGSGERGRRRAGQGAGAGDDRRGEERGGYRGGAGRREEGARGGRGSGRGEERGGYRGGAERREEGSSRGGRGYGRGEERGGYRGGTDRREEGSSRGGRGYGRGEERGGYRGGADRREEGARGGRGRDRYESRGESRGDLGNRDSGTRGERYGGDDRRGERGDRQGISRSEGFRAQGKRHKGGVKAGAKSAARKSGGRGGFGGGGAKRKRRGG</sequence>
<dbReference type="GO" id="GO:0008859">
    <property type="term" value="F:exoribonuclease II activity"/>
    <property type="evidence" value="ECO:0007669"/>
    <property type="project" value="UniProtKB-EC"/>
</dbReference>
<feature type="compositionally biased region" description="Gly residues" evidence="9">
    <location>
        <begin position="842"/>
        <end position="851"/>
    </location>
</feature>
<dbReference type="InterPro" id="IPR040476">
    <property type="entry name" value="CSD2"/>
</dbReference>